<evidence type="ECO:0000256" key="3">
    <source>
        <dbReference type="RuleBase" id="RU363013"/>
    </source>
</evidence>
<dbReference type="UniPathway" id="UPA00138"/>
<keyword evidence="2 3" id="KW-0413">Isomerase</keyword>
<keyword evidence="3" id="KW-0312">Gluconeogenesis</keyword>
<keyword evidence="3" id="KW-0963">Cytoplasm</keyword>
<comment type="subcellular location">
    <subcellularLocation>
        <location evidence="3">Cytoplasm</location>
    </subcellularLocation>
</comment>
<proteinExistence type="inferred from homology"/>
<dbReference type="EC" id="5.3.1.1" evidence="3"/>
<dbReference type="PANTHER" id="PTHR21139">
    <property type="entry name" value="TRIOSEPHOSPHATE ISOMERASE"/>
    <property type="match status" value="1"/>
</dbReference>
<dbReference type="EMBL" id="MFBO01000001">
    <property type="protein sequence ID" value="OGD98907.1"/>
    <property type="molecule type" value="Genomic_DNA"/>
</dbReference>
<dbReference type="Pfam" id="PF00121">
    <property type="entry name" value="TIM"/>
    <property type="match status" value="1"/>
</dbReference>
<gene>
    <name evidence="4" type="ORF">A3A49_01755</name>
</gene>
<name>A0A1F5H4D1_9BACT</name>
<dbReference type="GO" id="GO:0046166">
    <property type="term" value="P:glyceraldehyde-3-phosphate biosynthetic process"/>
    <property type="evidence" value="ECO:0007669"/>
    <property type="project" value="TreeGrafter"/>
</dbReference>
<comment type="pathway">
    <text evidence="3">Carbohydrate degradation; glycolysis; D-glyceraldehyde 3-phosphate from glycerone phosphate: step 1/1.</text>
</comment>
<evidence type="ECO:0000313" key="4">
    <source>
        <dbReference type="EMBL" id="OGD98907.1"/>
    </source>
</evidence>
<dbReference type="GO" id="GO:0019563">
    <property type="term" value="P:glycerol catabolic process"/>
    <property type="evidence" value="ECO:0007669"/>
    <property type="project" value="TreeGrafter"/>
</dbReference>
<dbReference type="InterPro" id="IPR000652">
    <property type="entry name" value="Triosephosphate_isomerase"/>
</dbReference>
<dbReference type="Gene3D" id="3.20.20.70">
    <property type="entry name" value="Aldolase class I"/>
    <property type="match status" value="2"/>
</dbReference>
<protein>
    <recommendedName>
        <fullName evidence="3">Triosephosphate isomerase</fullName>
        <ecNumber evidence="3">5.3.1.1</ecNumber>
    </recommendedName>
</protein>
<comment type="catalytic activity">
    <reaction evidence="3">
        <text>D-glyceraldehyde 3-phosphate = dihydroxyacetone phosphate</text>
        <dbReference type="Rhea" id="RHEA:18585"/>
        <dbReference type="ChEBI" id="CHEBI:57642"/>
        <dbReference type="ChEBI" id="CHEBI:59776"/>
        <dbReference type="EC" id="5.3.1.1"/>
    </reaction>
</comment>
<comment type="subunit">
    <text evidence="3">Homodimer.</text>
</comment>
<keyword evidence="3" id="KW-0324">Glycolysis</keyword>
<dbReference type="PROSITE" id="PS51440">
    <property type="entry name" value="TIM_2"/>
    <property type="match status" value="1"/>
</dbReference>
<dbReference type="GO" id="GO:0004807">
    <property type="term" value="F:triose-phosphate isomerase activity"/>
    <property type="evidence" value="ECO:0007669"/>
    <property type="project" value="UniProtKB-EC"/>
</dbReference>
<dbReference type="Proteomes" id="UP000176740">
    <property type="component" value="Unassembled WGS sequence"/>
</dbReference>
<comment type="caution">
    <text evidence="4">The sequence shown here is derived from an EMBL/GenBank/DDBJ whole genome shotgun (WGS) entry which is preliminary data.</text>
</comment>
<dbReference type="AlphaFoldDB" id="A0A1F5H4D1"/>
<organism evidence="4 5">
    <name type="scientific">Candidatus Curtissbacteria bacterium RIFCSPLOWO2_01_FULL_38_11b</name>
    <dbReference type="NCBI Taxonomy" id="1797725"/>
    <lineage>
        <taxon>Bacteria</taxon>
        <taxon>Candidatus Curtissiibacteriota</taxon>
    </lineage>
</organism>
<comment type="similarity">
    <text evidence="1 3">Belongs to the triosephosphate isomerase family.</text>
</comment>
<reference evidence="4 5" key="1">
    <citation type="journal article" date="2016" name="Nat. Commun.">
        <title>Thousands of microbial genomes shed light on interconnected biogeochemical processes in an aquifer system.</title>
        <authorList>
            <person name="Anantharaman K."/>
            <person name="Brown C.T."/>
            <person name="Hug L.A."/>
            <person name="Sharon I."/>
            <person name="Castelle C.J."/>
            <person name="Probst A.J."/>
            <person name="Thomas B.C."/>
            <person name="Singh A."/>
            <person name="Wilkins M.J."/>
            <person name="Karaoz U."/>
            <person name="Brodie E.L."/>
            <person name="Williams K.H."/>
            <person name="Hubbard S.S."/>
            <person name="Banfield J.F."/>
        </authorList>
    </citation>
    <scope>NUCLEOTIDE SEQUENCE [LARGE SCALE GENOMIC DNA]</scope>
</reference>
<dbReference type="GO" id="GO:0006094">
    <property type="term" value="P:gluconeogenesis"/>
    <property type="evidence" value="ECO:0007669"/>
    <property type="project" value="UniProtKB-UniPathway"/>
</dbReference>
<evidence type="ECO:0000256" key="1">
    <source>
        <dbReference type="ARBA" id="ARBA00007422"/>
    </source>
</evidence>
<dbReference type="UniPathway" id="UPA00109">
    <property type="reaction ID" value="UER00189"/>
</dbReference>
<sequence>MNRNLPLIVANLKANKSWDEVSTWIDDVVQAAQKFKGTIIFCPSYPFLNSSFQKISQNGINLKLGSQDISRFEQGAYTGEVAASQIADLVQFAIIGHSERRQNFKEDQKILEAKVKNAQNAKIEPIFCVQDENTSIPKSLSIIAYEPVFAIGTNNPDSPENVQDFGKRLKANGTYTILYGGSVSAGNVKTYVKEHIHGVLVGATNSLDPQKFIGIISSLN</sequence>
<dbReference type="GO" id="GO:0006096">
    <property type="term" value="P:glycolytic process"/>
    <property type="evidence" value="ECO:0007669"/>
    <property type="project" value="UniProtKB-UniPathway"/>
</dbReference>
<dbReference type="STRING" id="1797725.A3A49_01755"/>
<evidence type="ECO:0000313" key="5">
    <source>
        <dbReference type="Proteomes" id="UP000176740"/>
    </source>
</evidence>
<dbReference type="CDD" id="cd00311">
    <property type="entry name" value="TIM"/>
    <property type="match status" value="1"/>
</dbReference>
<accession>A0A1F5H4D1</accession>
<comment type="pathway">
    <text evidence="3">Carbohydrate biosynthesis; gluconeogenesis.</text>
</comment>
<dbReference type="PANTHER" id="PTHR21139:SF42">
    <property type="entry name" value="TRIOSEPHOSPHATE ISOMERASE"/>
    <property type="match status" value="1"/>
</dbReference>
<dbReference type="InterPro" id="IPR013785">
    <property type="entry name" value="Aldolase_TIM"/>
</dbReference>
<dbReference type="GO" id="GO:0005829">
    <property type="term" value="C:cytosol"/>
    <property type="evidence" value="ECO:0007669"/>
    <property type="project" value="TreeGrafter"/>
</dbReference>
<dbReference type="SUPFAM" id="SSF51351">
    <property type="entry name" value="Triosephosphate isomerase (TIM)"/>
    <property type="match status" value="1"/>
</dbReference>
<evidence type="ECO:0000256" key="2">
    <source>
        <dbReference type="ARBA" id="ARBA00023235"/>
    </source>
</evidence>
<dbReference type="InterPro" id="IPR035990">
    <property type="entry name" value="TIM_sf"/>
</dbReference>